<organism evidence="3 4">
    <name type="scientific">Stigmatella ashevillensis</name>
    <dbReference type="NCBI Taxonomy" id="2995309"/>
    <lineage>
        <taxon>Bacteria</taxon>
        <taxon>Pseudomonadati</taxon>
        <taxon>Myxococcota</taxon>
        <taxon>Myxococcia</taxon>
        <taxon>Myxococcales</taxon>
        <taxon>Cystobacterineae</taxon>
        <taxon>Archangiaceae</taxon>
        <taxon>Stigmatella</taxon>
    </lineage>
</organism>
<name>A0ABT5D6K1_9BACT</name>
<dbReference type="RefSeq" id="WP_272137493.1">
    <property type="nucleotide sequence ID" value="NZ_JAQNDM010000002.1"/>
</dbReference>
<evidence type="ECO:0008006" key="5">
    <source>
        <dbReference type="Google" id="ProtNLM"/>
    </source>
</evidence>
<comment type="caution">
    <text evidence="3">The sequence shown here is derived from an EMBL/GenBank/DDBJ whole genome shotgun (WGS) entry which is preliminary data.</text>
</comment>
<feature type="transmembrane region" description="Helical" evidence="2">
    <location>
        <begin position="157"/>
        <end position="178"/>
    </location>
</feature>
<protein>
    <recommendedName>
        <fullName evidence="5">Tetratricopeptide repeat protein</fullName>
    </recommendedName>
</protein>
<feature type="transmembrane region" description="Helical" evidence="2">
    <location>
        <begin position="212"/>
        <end position="233"/>
    </location>
</feature>
<sequence length="259" mass="27457">MMALPLQALAAKDNIRSHLLLIQQLLVNTDYERALDQVQVARQERHGTDEDVTLSLYEGILLYELRRKDEGKAAFRRAFLLRPQAELPVPVSPKIQEDVNALRQQAVAELKAMPAPPPPPEEPSAPKIASSTSPALTNSVSESMSPERTSPSGLRRYALIPAIAGGAFAVAGGITWGISRGELNKLKNDDPSIDTPEDVQGAGNRGRTLQTVGVSLLGVGAAGLVTAAGMYLLGDSGSPAPSVGVSTNGTSAFIYGRWP</sequence>
<proteinExistence type="predicted"/>
<evidence type="ECO:0000313" key="3">
    <source>
        <dbReference type="EMBL" id="MDC0709176.1"/>
    </source>
</evidence>
<keyword evidence="2" id="KW-0472">Membrane</keyword>
<keyword evidence="2" id="KW-1133">Transmembrane helix</keyword>
<evidence type="ECO:0000256" key="1">
    <source>
        <dbReference type="SAM" id="MobiDB-lite"/>
    </source>
</evidence>
<keyword evidence="2" id="KW-0812">Transmembrane</keyword>
<feature type="compositionally biased region" description="Pro residues" evidence="1">
    <location>
        <begin position="114"/>
        <end position="123"/>
    </location>
</feature>
<gene>
    <name evidence="3" type="ORF">POL68_11940</name>
</gene>
<evidence type="ECO:0000313" key="4">
    <source>
        <dbReference type="Proteomes" id="UP001221838"/>
    </source>
</evidence>
<reference evidence="3 4" key="1">
    <citation type="submission" date="2022-11" db="EMBL/GenBank/DDBJ databases">
        <title>Minimal conservation of predation-associated metabolite biosynthetic gene clusters underscores biosynthetic potential of Myxococcota including descriptions for ten novel species: Archangium lansinium sp. nov., Myxococcus landrumus sp. nov., Nannocystis bai.</title>
        <authorList>
            <person name="Ahearne A."/>
            <person name="Stevens C."/>
            <person name="Dowd S."/>
        </authorList>
    </citation>
    <scope>NUCLEOTIDE SEQUENCE [LARGE SCALE GENOMIC DNA]</scope>
    <source>
        <strain evidence="3 4">NCWAL01</strain>
    </source>
</reference>
<accession>A0ABT5D6K1</accession>
<feature type="compositionally biased region" description="Polar residues" evidence="1">
    <location>
        <begin position="129"/>
        <end position="152"/>
    </location>
</feature>
<feature type="region of interest" description="Disordered" evidence="1">
    <location>
        <begin position="112"/>
        <end position="152"/>
    </location>
</feature>
<dbReference type="EMBL" id="JAQNDM010000002">
    <property type="protein sequence ID" value="MDC0709176.1"/>
    <property type="molecule type" value="Genomic_DNA"/>
</dbReference>
<evidence type="ECO:0000256" key="2">
    <source>
        <dbReference type="SAM" id="Phobius"/>
    </source>
</evidence>
<dbReference type="Proteomes" id="UP001221838">
    <property type="component" value="Unassembled WGS sequence"/>
</dbReference>
<keyword evidence="4" id="KW-1185">Reference proteome</keyword>